<dbReference type="SUPFAM" id="SSF103473">
    <property type="entry name" value="MFS general substrate transporter"/>
    <property type="match status" value="1"/>
</dbReference>
<sequence length="569" mass="60102">MSCSLLASHANSAYAGSDPNEIKKYAEDETYSEKGAEADNSANISYPTGGRLALITVALMLVIFLAALDQTILGTAIPKITDEFSGLDKVSWYGTAYFMTSGGFQSSWGKAPRYFSLKGAFLTALAIFELGSLLCAVAPNAEVFIVGRAIAGLGCAGLVSESMTIVAFSVEPTQRPKFLGFVGSCYGLGSVCGPLIGGAFTSHVTWRWCFYLNLPIGAIAAAVVIFSFSTPVQAKPLAASWRTKIANLDPGGAMLMMAVIVCFTLAMQYGGQTMAWGSTTVVGLLVGFAVILVLFTAWQFWRGDQAMMPPRVVAQRTVWPGAAFQFFFAAPYFIALYYLPIYFQSVDDVSPIESGIRNMPLVLGMTFSTVAAGIVTTKTGYTTPLAVLGATLATVACGLFYTFDQGTSTGRWIAYQLIGGISWGTAWQVALNNMQARVETADVPTAVSTYFTLQCIGGAFGLAAAQNAFDNRLVQALATMAPGVDPAAVLATGSTQLRTGAFPAFLVPGIVDAYMAGLRVVFALTIGLAGMSLLLSFAQGWRRVPSEADRKAGGEEGGDREGKTMVAMG</sequence>
<dbReference type="PANTHER" id="PTHR23501">
    <property type="entry name" value="MAJOR FACILITATOR SUPERFAMILY"/>
    <property type="match status" value="1"/>
</dbReference>
<evidence type="ECO:0000256" key="5">
    <source>
        <dbReference type="ARBA" id="ARBA00023136"/>
    </source>
</evidence>
<dbReference type="FunFam" id="1.20.1720.10:FF:000012">
    <property type="entry name" value="MFS toxin efflux pump (AflT)"/>
    <property type="match status" value="1"/>
</dbReference>
<dbReference type="InterPro" id="IPR011701">
    <property type="entry name" value="MFS"/>
</dbReference>
<evidence type="ECO:0000256" key="6">
    <source>
        <dbReference type="SAM" id="MobiDB-lite"/>
    </source>
</evidence>
<evidence type="ECO:0000256" key="1">
    <source>
        <dbReference type="ARBA" id="ARBA00004141"/>
    </source>
</evidence>
<feature type="transmembrane region" description="Helical" evidence="7">
    <location>
        <begin position="251"/>
        <end position="269"/>
    </location>
</feature>
<feature type="transmembrane region" description="Helical" evidence="7">
    <location>
        <begin position="513"/>
        <end position="535"/>
    </location>
</feature>
<comment type="caution">
    <text evidence="9">The sequence shown here is derived from an EMBL/GenBank/DDBJ whole genome shotgun (WGS) entry which is preliminary data.</text>
</comment>
<dbReference type="Gene3D" id="1.20.1720.10">
    <property type="entry name" value="Multidrug resistance protein D"/>
    <property type="match status" value="1"/>
</dbReference>
<proteinExistence type="predicted"/>
<feature type="transmembrane region" description="Helical" evidence="7">
    <location>
        <begin position="210"/>
        <end position="230"/>
    </location>
</feature>
<dbReference type="Pfam" id="PF07690">
    <property type="entry name" value="MFS_1"/>
    <property type="match status" value="1"/>
</dbReference>
<dbReference type="GO" id="GO:0022857">
    <property type="term" value="F:transmembrane transporter activity"/>
    <property type="evidence" value="ECO:0007669"/>
    <property type="project" value="InterPro"/>
</dbReference>
<keyword evidence="2" id="KW-0813">Transport</keyword>
<organism evidence="9 10">
    <name type="scientific">Phyllachora maydis</name>
    <dbReference type="NCBI Taxonomy" id="1825666"/>
    <lineage>
        <taxon>Eukaryota</taxon>
        <taxon>Fungi</taxon>
        <taxon>Dikarya</taxon>
        <taxon>Ascomycota</taxon>
        <taxon>Pezizomycotina</taxon>
        <taxon>Sordariomycetes</taxon>
        <taxon>Sordariomycetidae</taxon>
        <taxon>Phyllachorales</taxon>
        <taxon>Phyllachoraceae</taxon>
        <taxon>Phyllachora</taxon>
    </lineage>
</organism>
<feature type="transmembrane region" description="Helical" evidence="7">
    <location>
        <begin position="49"/>
        <end position="68"/>
    </location>
</feature>
<name>A0AAD9M9L0_9PEZI</name>
<evidence type="ECO:0000256" key="7">
    <source>
        <dbReference type="SAM" id="Phobius"/>
    </source>
</evidence>
<dbReference type="AlphaFoldDB" id="A0AAD9M9L0"/>
<evidence type="ECO:0000259" key="8">
    <source>
        <dbReference type="PROSITE" id="PS50850"/>
    </source>
</evidence>
<dbReference type="GO" id="GO:0005886">
    <property type="term" value="C:plasma membrane"/>
    <property type="evidence" value="ECO:0007669"/>
    <property type="project" value="TreeGrafter"/>
</dbReference>
<dbReference type="FunFam" id="1.20.1250.20:FF:000196">
    <property type="entry name" value="MFS toxin efflux pump (AflT)"/>
    <property type="match status" value="1"/>
</dbReference>
<dbReference type="Proteomes" id="UP001217918">
    <property type="component" value="Unassembled WGS sequence"/>
</dbReference>
<dbReference type="PROSITE" id="PS50850">
    <property type="entry name" value="MFS"/>
    <property type="match status" value="1"/>
</dbReference>
<keyword evidence="10" id="KW-1185">Reference proteome</keyword>
<keyword evidence="4 7" id="KW-1133">Transmembrane helix</keyword>
<dbReference type="PANTHER" id="PTHR23501:SF177">
    <property type="entry name" value="MAJOR FACILITATOR SUPERFAMILY (MFS) PROFILE DOMAIN-CONTAINING PROTEIN-RELATED"/>
    <property type="match status" value="1"/>
</dbReference>
<feature type="domain" description="Major facilitator superfamily (MFS) profile" evidence="8">
    <location>
        <begin position="55"/>
        <end position="569"/>
    </location>
</feature>
<comment type="subcellular location">
    <subcellularLocation>
        <location evidence="1">Membrane</location>
        <topology evidence="1">Multi-pass membrane protein</topology>
    </subcellularLocation>
</comment>
<feature type="region of interest" description="Disordered" evidence="6">
    <location>
        <begin position="546"/>
        <end position="569"/>
    </location>
</feature>
<keyword evidence="5 7" id="KW-0472">Membrane</keyword>
<feature type="transmembrane region" description="Helical" evidence="7">
    <location>
        <begin position="318"/>
        <end position="339"/>
    </location>
</feature>
<dbReference type="InterPro" id="IPR036259">
    <property type="entry name" value="MFS_trans_sf"/>
</dbReference>
<dbReference type="PRINTS" id="PR01036">
    <property type="entry name" value="TCRTETB"/>
</dbReference>
<dbReference type="Gene3D" id="1.20.1250.20">
    <property type="entry name" value="MFS general substrate transporter like domains"/>
    <property type="match status" value="1"/>
</dbReference>
<feature type="compositionally biased region" description="Basic and acidic residues" evidence="6">
    <location>
        <begin position="546"/>
        <end position="563"/>
    </location>
</feature>
<gene>
    <name evidence="9" type="ORF">P8C59_002780</name>
</gene>
<keyword evidence="3 7" id="KW-0812">Transmembrane</keyword>
<protein>
    <recommendedName>
        <fullName evidence="8">Major facilitator superfamily (MFS) profile domain-containing protein</fullName>
    </recommendedName>
</protein>
<feature type="transmembrane region" description="Helical" evidence="7">
    <location>
        <begin position="178"/>
        <end position="198"/>
    </location>
</feature>
<feature type="transmembrane region" description="Helical" evidence="7">
    <location>
        <begin position="275"/>
        <end position="298"/>
    </location>
</feature>
<feature type="transmembrane region" description="Helical" evidence="7">
    <location>
        <begin position="359"/>
        <end position="377"/>
    </location>
</feature>
<feature type="transmembrane region" description="Helical" evidence="7">
    <location>
        <begin position="384"/>
        <end position="403"/>
    </location>
</feature>
<evidence type="ECO:0000313" key="10">
    <source>
        <dbReference type="Proteomes" id="UP001217918"/>
    </source>
</evidence>
<evidence type="ECO:0000313" key="9">
    <source>
        <dbReference type="EMBL" id="KAK2068117.1"/>
    </source>
</evidence>
<accession>A0AAD9M9L0</accession>
<evidence type="ECO:0000256" key="2">
    <source>
        <dbReference type="ARBA" id="ARBA00022448"/>
    </source>
</evidence>
<evidence type="ECO:0000256" key="4">
    <source>
        <dbReference type="ARBA" id="ARBA00022989"/>
    </source>
</evidence>
<dbReference type="CDD" id="cd17502">
    <property type="entry name" value="MFS_Azr1_MDR_like"/>
    <property type="match status" value="1"/>
</dbReference>
<evidence type="ECO:0000256" key="3">
    <source>
        <dbReference type="ARBA" id="ARBA00022692"/>
    </source>
</evidence>
<reference evidence="9" key="1">
    <citation type="journal article" date="2023" name="Mol. Plant Microbe Interact.">
        <title>Elucidating the Obligate Nature and Biological Capacity of an Invasive Fungal Corn Pathogen.</title>
        <authorList>
            <person name="MacCready J.S."/>
            <person name="Roggenkamp E.M."/>
            <person name="Gdanetz K."/>
            <person name="Chilvers M.I."/>
        </authorList>
    </citation>
    <scope>NUCLEOTIDE SEQUENCE</scope>
    <source>
        <strain evidence="9">PM02</strain>
    </source>
</reference>
<feature type="transmembrane region" description="Helical" evidence="7">
    <location>
        <begin position="120"/>
        <end position="139"/>
    </location>
</feature>
<feature type="transmembrane region" description="Helical" evidence="7">
    <location>
        <begin position="145"/>
        <end position="166"/>
    </location>
</feature>
<dbReference type="EMBL" id="JAQQPM010000002">
    <property type="protein sequence ID" value="KAK2068117.1"/>
    <property type="molecule type" value="Genomic_DNA"/>
</dbReference>
<dbReference type="InterPro" id="IPR020846">
    <property type="entry name" value="MFS_dom"/>
</dbReference>